<dbReference type="RefSeq" id="WP_155854619.1">
    <property type="nucleotide sequence ID" value="NZ_JBBMFV010000004.1"/>
</dbReference>
<organism evidence="2 3">
    <name type="scientific">Paenarthrobacter nicotinovorans</name>
    <name type="common">Arthrobacter nicotinovorans</name>
    <dbReference type="NCBI Taxonomy" id="29320"/>
    <lineage>
        <taxon>Bacteria</taxon>
        <taxon>Bacillati</taxon>
        <taxon>Actinomycetota</taxon>
        <taxon>Actinomycetes</taxon>
        <taxon>Micrococcales</taxon>
        <taxon>Micrococcaceae</taxon>
        <taxon>Paenarthrobacter</taxon>
    </lineage>
</organism>
<comment type="caution">
    <text evidence="2">The sequence shown here is derived from an EMBL/GenBank/DDBJ whole genome shotgun (WGS) entry which is preliminary data.</text>
</comment>
<dbReference type="Proteomes" id="UP001448614">
    <property type="component" value="Unassembled WGS sequence"/>
</dbReference>
<protein>
    <submittedName>
        <fullName evidence="2">Uncharacterized protein</fullName>
    </submittedName>
</protein>
<proteinExistence type="predicted"/>
<evidence type="ECO:0000313" key="3">
    <source>
        <dbReference type="Proteomes" id="UP001448614"/>
    </source>
</evidence>
<dbReference type="EMBL" id="JBBMFV010000004">
    <property type="protein sequence ID" value="MEO3940646.1"/>
    <property type="molecule type" value="Genomic_DNA"/>
</dbReference>
<keyword evidence="3" id="KW-1185">Reference proteome</keyword>
<sequence length="67" mass="7647">MHTESQRKESSSTASQLRPANRRKLPDPPDPDNLPIDYRSSGWDSSRYPSSVPESLRPQHSSRRRSA</sequence>
<evidence type="ECO:0000256" key="1">
    <source>
        <dbReference type="SAM" id="MobiDB-lite"/>
    </source>
</evidence>
<feature type="region of interest" description="Disordered" evidence="1">
    <location>
        <begin position="1"/>
        <end position="67"/>
    </location>
</feature>
<evidence type="ECO:0000313" key="2">
    <source>
        <dbReference type="EMBL" id="MEO3940646.1"/>
    </source>
</evidence>
<name>A0ABV0GQ44_PAENI</name>
<gene>
    <name evidence="2" type="ORF">V3C41_06140</name>
</gene>
<feature type="compositionally biased region" description="Polar residues" evidence="1">
    <location>
        <begin position="42"/>
        <end position="53"/>
    </location>
</feature>
<feature type="compositionally biased region" description="Basic and acidic residues" evidence="1">
    <location>
        <begin position="1"/>
        <end position="10"/>
    </location>
</feature>
<accession>A0ABV0GQ44</accession>
<reference evidence="2 3" key="1">
    <citation type="journal article" date="2024" name="Appl. Microbiol. Biotechnol.">
        <title>Biosynthetic gene clusters with biotechnological applications in novel Antarctic isolates from Actinomycetota.</title>
        <authorList>
            <person name="Bruna P."/>
            <person name="Nunez-Montero K."/>
            <person name="Contreras M.J."/>
            <person name="Leal K."/>
            <person name="Garcia M."/>
            <person name="Abanto M."/>
            <person name="Barrientos L."/>
        </authorList>
    </citation>
    <scope>NUCLEOTIDE SEQUENCE [LARGE SCALE GENOMIC DNA]</scope>
    <source>
        <strain evidence="2 3">Se16.17</strain>
    </source>
</reference>